<organism evidence="1 2">
    <name type="scientific">Chryseobacterium balustinum</name>
    <dbReference type="NCBI Taxonomy" id="246"/>
    <lineage>
        <taxon>Bacteria</taxon>
        <taxon>Pseudomonadati</taxon>
        <taxon>Bacteroidota</taxon>
        <taxon>Flavobacteriia</taxon>
        <taxon>Flavobacteriales</taxon>
        <taxon>Weeksellaceae</taxon>
        <taxon>Chryseobacterium group</taxon>
        <taxon>Chryseobacterium</taxon>
    </lineage>
</organism>
<gene>
    <name evidence="1" type="ORF">SAMN05421800_1501</name>
</gene>
<comment type="caution">
    <text evidence="1">The sequence shown here is derived from an EMBL/GenBank/DDBJ whole genome shotgun (WGS) entry which is preliminary data.</text>
</comment>
<name>A0ABY1LFA0_9FLAO</name>
<proteinExistence type="predicted"/>
<feature type="non-terminal residue" evidence="1">
    <location>
        <position position="1"/>
    </location>
</feature>
<sequence length="49" mass="5796">RVFIKIKGGQFKPKLPGHFELKLGGQYHWNLQIDHEIHPSEFKILENIN</sequence>
<keyword evidence="2" id="KW-1185">Reference proteome</keyword>
<dbReference type="Proteomes" id="UP000190669">
    <property type="component" value="Unassembled WGS sequence"/>
</dbReference>
<accession>A0ABY1LFA0</accession>
<reference evidence="1 2" key="1">
    <citation type="submission" date="2017-02" db="EMBL/GenBank/DDBJ databases">
        <authorList>
            <person name="Varghese N."/>
            <person name="Submissions S."/>
        </authorList>
    </citation>
    <scope>NUCLEOTIDE SEQUENCE [LARGE SCALE GENOMIC DNA]</scope>
    <source>
        <strain evidence="1 2">DSM 16775</strain>
    </source>
</reference>
<protein>
    <submittedName>
        <fullName evidence="1">Uncharacterized protein</fullName>
    </submittedName>
</protein>
<dbReference type="EMBL" id="FUZE01000050">
    <property type="protein sequence ID" value="SKC14176.1"/>
    <property type="molecule type" value="Genomic_DNA"/>
</dbReference>
<evidence type="ECO:0000313" key="1">
    <source>
        <dbReference type="EMBL" id="SKC14176.1"/>
    </source>
</evidence>
<evidence type="ECO:0000313" key="2">
    <source>
        <dbReference type="Proteomes" id="UP000190669"/>
    </source>
</evidence>